<comment type="caution">
    <text evidence="2">The sequence shown here is derived from an EMBL/GenBank/DDBJ whole genome shotgun (WGS) entry which is preliminary data.</text>
</comment>
<dbReference type="AlphaFoldDB" id="X1CK63"/>
<dbReference type="GO" id="GO:0003700">
    <property type="term" value="F:DNA-binding transcription factor activity"/>
    <property type="evidence" value="ECO:0007669"/>
    <property type="project" value="InterPro"/>
</dbReference>
<evidence type="ECO:0000259" key="1">
    <source>
        <dbReference type="Pfam" id="PF01022"/>
    </source>
</evidence>
<reference evidence="2" key="1">
    <citation type="journal article" date="2014" name="Front. Microbiol.">
        <title>High frequency of phylogenetically diverse reductive dehalogenase-homologous genes in deep subseafloor sedimentary metagenomes.</title>
        <authorList>
            <person name="Kawai M."/>
            <person name="Futagami T."/>
            <person name="Toyoda A."/>
            <person name="Takaki Y."/>
            <person name="Nishi S."/>
            <person name="Hori S."/>
            <person name="Arai W."/>
            <person name="Tsubouchi T."/>
            <person name="Morono Y."/>
            <person name="Uchiyama I."/>
            <person name="Ito T."/>
            <person name="Fujiyama A."/>
            <person name="Inagaki F."/>
            <person name="Takami H."/>
        </authorList>
    </citation>
    <scope>NUCLEOTIDE SEQUENCE</scope>
    <source>
        <strain evidence="2">Expedition CK06-06</strain>
    </source>
</reference>
<dbReference type="SUPFAM" id="SSF46785">
    <property type="entry name" value="Winged helix' DNA-binding domain"/>
    <property type="match status" value="1"/>
</dbReference>
<name>X1CK63_9ZZZZ</name>
<sequence>MRLLLNTGEDLAVREIARRLDRPSGHVFYHLKRLHKMG</sequence>
<protein>
    <recommendedName>
        <fullName evidence="1">HTH arsR-type domain-containing protein</fullName>
    </recommendedName>
</protein>
<organism evidence="2">
    <name type="scientific">marine sediment metagenome</name>
    <dbReference type="NCBI Taxonomy" id="412755"/>
    <lineage>
        <taxon>unclassified sequences</taxon>
        <taxon>metagenomes</taxon>
        <taxon>ecological metagenomes</taxon>
    </lineage>
</organism>
<feature type="domain" description="HTH arsR-type" evidence="1">
    <location>
        <begin position="3"/>
        <end position="38"/>
    </location>
</feature>
<dbReference type="InterPro" id="IPR036390">
    <property type="entry name" value="WH_DNA-bd_sf"/>
</dbReference>
<evidence type="ECO:0000313" key="2">
    <source>
        <dbReference type="EMBL" id="GAH08786.1"/>
    </source>
</evidence>
<dbReference type="Gene3D" id="1.10.10.60">
    <property type="entry name" value="Homeodomain-like"/>
    <property type="match status" value="1"/>
</dbReference>
<accession>X1CK63</accession>
<dbReference type="InterPro" id="IPR001845">
    <property type="entry name" value="HTH_ArsR_DNA-bd_dom"/>
</dbReference>
<dbReference type="Pfam" id="PF01022">
    <property type="entry name" value="HTH_5"/>
    <property type="match status" value="1"/>
</dbReference>
<gene>
    <name evidence="2" type="ORF">S01H4_53845</name>
</gene>
<feature type="non-terminal residue" evidence="2">
    <location>
        <position position="38"/>
    </location>
</feature>
<dbReference type="EMBL" id="BART01030927">
    <property type="protein sequence ID" value="GAH08786.1"/>
    <property type="molecule type" value="Genomic_DNA"/>
</dbReference>
<proteinExistence type="predicted"/>